<name>A0ACC1QV93_9HYPO</name>
<reference evidence="1" key="1">
    <citation type="submission" date="2022-07" db="EMBL/GenBank/DDBJ databases">
        <title>Genome Sequence of Lecanicillium saksenae.</title>
        <authorList>
            <person name="Buettner E."/>
        </authorList>
    </citation>
    <scope>NUCLEOTIDE SEQUENCE</scope>
    <source>
        <strain evidence="1">VT-O1</strain>
    </source>
</reference>
<proteinExistence type="predicted"/>
<evidence type="ECO:0000313" key="2">
    <source>
        <dbReference type="Proteomes" id="UP001148737"/>
    </source>
</evidence>
<dbReference type="EMBL" id="JANAKD010000511">
    <property type="protein sequence ID" value="KAJ3493208.1"/>
    <property type="molecule type" value="Genomic_DNA"/>
</dbReference>
<organism evidence="1 2">
    <name type="scientific">Lecanicillium saksenae</name>
    <dbReference type="NCBI Taxonomy" id="468837"/>
    <lineage>
        <taxon>Eukaryota</taxon>
        <taxon>Fungi</taxon>
        <taxon>Dikarya</taxon>
        <taxon>Ascomycota</taxon>
        <taxon>Pezizomycotina</taxon>
        <taxon>Sordariomycetes</taxon>
        <taxon>Hypocreomycetidae</taxon>
        <taxon>Hypocreales</taxon>
        <taxon>Cordycipitaceae</taxon>
        <taxon>Lecanicillium</taxon>
    </lineage>
</organism>
<protein>
    <submittedName>
        <fullName evidence="1">Uncharacterized protein</fullName>
    </submittedName>
</protein>
<comment type="caution">
    <text evidence="1">The sequence shown here is derived from an EMBL/GenBank/DDBJ whole genome shotgun (WGS) entry which is preliminary data.</text>
</comment>
<sequence length="463" mass="51242">MSSSAAPLNFFLTMAEWLIEYLALRHGDGLIKSNNTANSTYANDFSPTEGMPIRQPNFLPNPLIRQVRRRPAQLNLSKNIPTYGALPTPASSKPLSAMSVREKLLKGISMDINRLQASPASFDRVFPPKPAGIASSSKMKRAQETGDKLNKQLHAYETPDTADEEEEARQFEKKMRSAWVNTPMPSTPYTECSHITGENTASGCKSRFSFRPATSCRLRNSPKSAYFRRGCAAPAPRRRPEHLRPCLASCDAEAGQLAAGEIGTNILGQLTRNASVIIDIQSISYVRDVFISFDAIDVAGLPSTTTRWLGDEAAQTVCHYGPSSSGREIMQPYHRVVRVLARTTRETPKFGLDWPDTVFAHRGQLQHRQNCSDVVGGQTPTAPSCGLERRIELFYSHPLSLVSTRLGRRISADEDRRSGLAANGECIGLDTPYLTQPVTDDLGWRSRLARQHDLIRRLGNDTT</sequence>
<evidence type="ECO:0000313" key="1">
    <source>
        <dbReference type="EMBL" id="KAJ3493208.1"/>
    </source>
</evidence>
<gene>
    <name evidence="1" type="ORF">NLG97_g4877</name>
</gene>
<accession>A0ACC1QV93</accession>
<dbReference type="Proteomes" id="UP001148737">
    <property type="component" value="Unassembled WGS sequence"/>
</dbReference>
<keyword evidence="2" id="KW-1185">Reference proteome</keyword>